<proteinExistence type="predicted"/>
<feature type="region of interest" description="Disordered" evidence="1">
    <location>
        <begin position="220"/>
        <end position="252"/>
    </location>
</feature>
<organism evidence="2 3">
    <name type="scientific">Protopolystoma xenopodis</name>
    <dbReference type="NCBI Taxonomy" id="117903"/>
    <lineage>
        <taxon>Eukaryota</taxon>
        <taxon>Metazoa</taxon>
        <taxon>Spiralia</taxon>
        <taxon>Lophotrochozoa</taxon>
        <taxon>Platyhelminthes</taxon>
        <taxon>Monogenea</taxon>
        <taxon>Polyopisthocotylea</taxon>
        <taxon>Polystomatidea</taxon>
        <taxon>Polystomatidae</taxon>
        <taxon>Protopolystoma</taxon>
    </lineage>
</organism>
<keyword evidence="3" id="KW-1185">Reference proteome</keyword>
<dbReference type="AlphaFoldDB" id="A0A3S5CQ97"/>
<feature type="compositionally biased region" description="Polar residues" evidence="1">
    <location>
        <begin position="243"/>
        <end position="252"/>
    </location>
</feature>
<feature type="region of interest" description="Disordered" evidence="1">
    <location>
        <begin position="125"/>
        <end position="183"/>
    </location>
</feature>
<gene>
    <name evidence="2" type="ORF">PXEA_LOCUS21063</name>
</gene>
<dbReference type="EMBL" id="CAAALY010088550">
    <property type="protein sequence ID" value="VEL27623.1"/>
    <property type="molecule type" value="Genomic_DNA"/>
</dbReference>
<accession>A0A3S5CQ97</accession>
<name>A0A3S5CQ97_9PLAT</name>
<protein>
    <submittedName>
        <fullName evidence="2">Uncharacterized protein</fullName>
    </submittedName>
</protein>
<evidence type="ECO:0000256" key="1">
    <source>
        <dbReference type="SAM" id="MobiDB-lite"/>
    </source>
</evidence>
<feature type="region of interest" description="Disordered" evidence="1">
    <location>
        <begin position="71"/>
        <end position="98"/>
    </location>
</feature>
<sequence>MFIFFFLVPSHKQLDRSKPGIYSGVRRGSSSTARAHGSHLPASHRRGRLSRDLASGASPCSVDTIFSAQAGSEEDDSASAYGSKKPSSCEAGDSVSLRRNHHGPVETRIFHSSVSPTRLQQPPFAVETPWLSRTTSTESDGDDEAEEELVKEREVPGFDAQADESIISLSAPHSRRQRRRPRIDAAQTGCALDLLNVASATVSTMVESIDLGSSESRLRLGRSSAQQYPHQYSDECEPPQLATKPSSVHQRD</sequence>
<feature type="region of interest" description="Disordered" evidence="1">
    <location>
        <begin position="17"/>
        <end position="56"/>
    </location>
</feature>
<evidence type="ECO:0000313" key="3">
    <source>
        <dbReference type="Proteomes" id="UP000784294"/>
    </source>
</evidence>
<reference evidence="2" key="1">
    <citation type="submission" date="2018-11" db="EMBL/GenBank/DDBJ databases">
        <authorList>
            <consortium name="Pathogen Informatics"/>
        </authorList>
    </citation>
    <scope>NUCLEOTIDE SEQUENCE</scope>
</reference>
<dbReference type="Proteomes" id="UP000784294">
    <property type="component" value="Unassembled WGS sequence"/>
</dbReference>
<evidence type="ECO:0000313" key="2">
    <source>
        <dbReference type="EMBL" id="VEL27623.1"/>
    </source>
</evidence>
<comment type="caution">
    <text evidence="2">The sequence shown here is derived from an EMBL/GenBank/DDBJ whole genome shotgun (WGS) entry which is preliminary data.</text>
</comment>